<reference evidence="1" key="2">
    <citation type="submission" date="2020-09" db="EMBL/GenBank/DDBJ databases">
        <authorList>
            <person name="Sun Q."/>
            <person name="Kim S."/>
        </authorList>
    </citation>
    <scope>NUCLEOTIDE SEQUENCE</scope>
    <source>
        <strain evidence="1">KCTC 32337</strain>
    </source>
</reference>
<sequence length="207" mass="23379">MSVAELVNNKLARMKRGAPFSIERFYTLGSVSAVQKKMSRLVKEGKVVRVAKGIYSRPKPLIISPTMNIVAKAEDVARVWAETNNYKLSYQGMEAAYRLGLQTQAPMKSVFWTSGPTRTFRVGNQEVQVKHAANSKLVWYDKPEGELFRGLMFAAPEHTTVSELSAAMKRLNLSKEQNLKVISKLLMNKNLSMWSNKLLELRKTLLS</sequence>
<evidence type="ECO:0000313" key="2">
    <source>
        <dbReference type="Proteomes" id="UP000622604"/>
    </source>
</evidence>
<evidence type="ECO:0008006" key="3">
    <source>
        <dbReference type="Google" id="ProtNLM"/>
    </source>
</evidence>
<dbReference type="Proteomes" id="UP000622604">
    <property type="component" value="Unassembled WGS sequence"/>
</dbReference>
<evidence type="ECO:0000313" key="1">
    <source>
        <dbReference type="EMBL" id="GGZ77832.1"/>
    </source>
</evidence>
<comment type="caution">
    <text evidence="1">The sequence shown here is derived from an EMBL/GenBank/DDBJ whole genome shotgun (WGS) entry which is preliminary data.</text>
</comment>
<name>A0A8H9IE33_9ALTE</name>
<dbReference type="RefSeq" id="WP_191867023.1">
    <property type="nucleotide sequence ID" value="NZ_BMZC01000014.1"/>
</dbReference>
<accession>A0A8H9IE33</accession>
<organism evidence="1 2">
    <name type="scientific">Paraglaciecola chathamensis</name>
    <dbReference type="NCBI Taxonomy" id="368405"/>
    <lineage>
        <taxon>Bacteria</taxon>
        <taxon>Pseudomonadati</taxon>
        <taxon>Pseudomonadota</taxon>
        <taxon>Gammaproteobacteria</taxon>
        <taxon>Alteromonadales</taxon>
        <taxon>Alteromonadaceae</taxon>
        <taxon>Paraglaciecola</taxon>
    </lineage>
</organism>
<dbReference type="Pfam" id="PF19570">
    <property type="entry name" value="DUF6088"/>
    <property type="match status" value="1"/>
</dbReference>
<gene>
    <name evidence="1" type="ORF">GCM10011274_40000</name>
</gene>
<dbReference type="EMBL" id="BMZC01000014">
    <property type="protein sequence ID" value="GGZ77832.1"/>
    <property type="molecule type" value="Genomic_DNA"/>
</dbReference>
<dbReference type="InterPro" id="IPR045738">
    <property type="entry name" value="DUF6088"/>
</dbReference>
<protein>
    <recommendedName>
        <fullName evidence="3">Transcriptional regulator, AbiEi antitoxin, Type IV TA system</fullName>
    </recommendedName>
</protein>
<reference evidence="1" key="1">
    <citation type="journal article" date="2014" name="Int. J. Syst. Evol. Microbiol.">
        <title>Complete genome sequence of Corynebacterium casei LMG S-19264T (=DSM 44701T), isolated from a smear-ripened cheese.</title>
        <authorList>
            <consortium name="US DOE Joint Genome Institute (JGI-PGF)"/>
            <person name="Walter F."/>
            <person name="Albersmeier A."/>
            <person name="Kalinowski J."/>
            <person name="Ruckert C."/>
        </authorList>
    </citation>
    <scope>NUCLEOTIDE SEQUENCE</scope>
    <source>
        <strain evidence="1">KCTC 32337</strain>
    </source>
</reference>
<dbReference type="AlphaFoldDB" id="A0A8H9IE33"/>
<proteinExistence type="predicted"/>